<feature type="domain" description="Glycosyltransferase subfamily 4-like N-terminal" evidence="1">
    <location>
        <begin position="49"/>
        <end position="167"/>
    </location>
</feature>
<dbReference type="InterPro" id="IPR028098">
    <property type="entry name" value="Glyco_trans_4-like_N"/>
</dbReference>
<accession>D8PBN6</accession>
<dbReference type="Proteomes" id="UP000001660">
    <property type="component" value="Chromosome"/>
</dbReference>
<sequence length="339" mass="37820">MGQIGVPLHREEIVLDPLRILSVIPGDPHGTSMIFARNQVDSLAKAGMICRTFFLRSRTAPFQLLVEAQEFRRKMVEFRPDVLHVHYGSMTALFCALLTTCPLVVSYQGSDLNPCPSINAARSFVGRVFSQLVAIRAKRIICVSQGLRDRLWWNRSRAAVIPSGVDLGVFHPMPKNEMRSELRWGEREMIVIFSAGAEPRVKRLDLAQLAVKKAETLCGGIRFVVLDGRTEQRMLAILFNAADCFLMTSDWEGSPNIVKEAIACNLPIVSVDVGDVKERLAHVRPSRIVGRDPAELGMALADLLRKPGRSNGHEIIQELSSERVAERVVALYREALGNW</sequence>
<evidence type="ECO:0000259" key="1">
    <source>
        <dbReference type="Pfam" id="PF13439"/>
    </source>
</evidence>
<dbReference type="AlphaFoldDB" id="D8PBN6"/>
<dbReference type="eggNOG" id="COG0438">
    <property type="taxonomic scope" value="Bacteria"/>
</dbReference>
<dbReference type="Pfam" id="PF13692">
    <property type="entry name" value="Glyco_trans_1_4"/>
    <property type="match status" value="1"/>
</dbReference>
<dbReference type="GO" id="GO:0016757">
    <property type="term" value="F:glycosyltransferase activity"/>
    <property type="evidence" value="ECO:0007669"/>
    <property type="project" value="UniProtKB-KW"/>
</dbReference>
<dbReference type="InterPro" id="IPR050194">
    <property type="entry name" value="Glycosyltransferase_grp1"/>
</dbReference>
<protein>
    <submittedName>
        <fullName evidence="2">Putative Glycosyltransferase</fullName>
        <ecNumber evidence="2">2.4.-.-</ecNumber>
    </submittedName>
</protein>
<name>D8PBN6_9BACT</name>
<dbReference type="PANTHER" id="PTHR45947:SF3">
    <property type="entry name" value="SULFOQUINOVOSYL TRANSFERASE SQD2"/>
    <property type="match status" value="1"/>
</dbReference>
<dbReference type="Pfam" id="PF13439">
    <property type="entry name" value="Glyco_transf_4"/>
    <property type="match status" value="1"/>
</dbReference>
<dbReference type="EC" id="2.4.-.-" evidence="2"/>
<dbReference type="HOGENOM" id="CLU_066829_0_0_0"/>
<dbReference type="SUPFAM" id="SSF53756">
    <property type="entry name" value="UDP-Glycosyltransferase/glycogen phosphorylase"/>
    <property type="match status" value="1"/>
</dbReference>
<dbReference type="Gene3D" id="3.40.50.2000">
    <property type="entry name" value="Glycogen Phosphorylase B"/>
    <property type="match status" value="2"/>
</dbReference>
<gene>
    <name evidence="2" type="ORF">NIDE0880</name>
</gene>
<reference evidence="2 3" key="1">
    <citation type="journal article" date="2010" name="Proc. Natl. Acad. Sci. U.S.A.">
        <title>A Nitrospira metagenome illuminates the physiology and evolution of globally important nitrite-oxidizing bacteria.</title>
        <authorList>
            <person name="Lucker S."/>
            <person name="Wagner M."/>
            <person name="Maixner F."/>
            <person name="Pelletier E."/>
            <person name="Koch H."/>
            <person name="Vacherie B."/>
            <person name="Rattei T."/>
            <person name="Sinninghe Damste J."/>
            <person name="Spieck E."/>
            <person name="Le Paslier D."/>
            <person name="Daims H."/>
        </authorList>
    </citation>
    <scope>NUCLEOTIDE SEQUENCE [LARGE SCALE GENOMIC DNA]</scope>
</reference>
<dbReference type="PANTHER" id="PTHR45947">
    <property type="entry name" value="SULFOQUINOVOSYL TRANSFERASE SQD2"/>
    <property type="match status" value="1"/>
</dbReference>
<evidence type="ECO:0000313" key="3">
    <source>
        <dbReference type="Proteomes" id="UP000001660"/>
    </source>
</evidence>
<dbReference type="STRING" id="330214.NIDE0880"/>
<dbReference type="EMBL" id="FP929003">
    <property type="protein sequence ID" value="CBK40645.1"/>
    <property type="molecule type" value="Genomic_DNA"/>
</dbReference>
<proteinExistence type="predicted"/>
<keyword evidence="3" id="KW-1185">Reference proteome</keyword>
<keyword evidence="2" id="KW-0328">Glycosyltransferase</keyword>
<dbReference type="KEGG" id="nde:NIDE0880"/>
<dbReference type="CAZy" id="GT4">
    <property type="family name" value="Glycosyltransferase Family 4"/>
</dbReference>
<evidence type="ECO:0000313" key="2">
    <source>
        <dbReference type="EMBL" id="CBK40645.1"/>
    </source>
</evidence>
<organism evidence="2 3">
    <name type="scientific">Nitrospira defluvii</name>
    <dbReference type="NCBI Taxonomy" id="330214"/>
    <lineage>
        <taxon>Bacteria</taxon>
        <taxon>Pseudomonadati</taxon>
        <taxon>Nitrospirota</taxon>
        <taxon>Nitrospiria</taxon>
        <taxon>Nitrospirales</taxon>
        <taxon>Nitrospiraceae</taxon>
        <taxon>Nitrospira</taxon>
    </lineage>
</organism>
<keyword evidence="2" id="KW-0808">Transferase</keyword>